<sequence length="314" mass="32797">MSRTTDRSVRRHRGAARILVAACTAGAVLLTATAAQADSVSPARVVQAAEAVERVTGTADLVPGTALADGATRFEVPADAHTARITAPATADGAVESTYGDDTVWFGLPGGAHSSAARSTGGTVVYADAEEGFDLAVQPNRDGVRALITLRDAQAPTEYRFPLDLHADAVTEHLEDGSVLVSHGDTYLGTFDAPWAKDANGEAVPTEYRVEGGALVQTVRPGQNTAYPVVADPAWFIPLAIVAGRLLLSTGVKSISKHAAQRMAQRGISQEMVARTVKNGKKTKGKSAGTWKYVSGKIWVVVNKAGNVVSVGRN</sequence>
<protein>
    <submittedName>
        <fullName evidence="2">DUF4258 domain-containing protein</fullName>
    </submittedName>
</protein>
<dbReference type="AlphaFoldDB" id="A0A5N5EDG4"/>
<feature type="signal peptide" evidence="1">
    <location>
        <begin position="1"/>
        <end position="37"/>
    </location>
</feature>
<dbReference type="Pfam" id="PF14076">
    <property type="entry name" value="DUF4258"/>
    <property type="match status" value="1"/>
</dbReference>
<evidence type="ECO:0000313" key="3">
    <source>
        <dbReference type="Proteomes" id="UP000326907"/>
    </source>
</evidence>
<evidence type="ECO:0000313" key="2">
    <source>
        <dbReference type="EMBL" id="KAB2588635.1"/>
    </source>
</evidence>
<organism evidence="2 3">
    <name type="scientific">Streptomyces arboris</name>
    <dbReference type="NCBI Taxonomy" id="2600619"/>
    <lineage>
        <taxon>Bacteria</taxon>
        <taxon>Bacillati</taxon>
        <taxon>Actinomycetota</taxon>
        <taxon>Actinomycetes</taxon>
        <taxon>Kitasatosporales</taxon>
        <taxon>Streptomycetaceae</taxon>
        <taxon>Streptomyces</taxon>
    </lineage>
</organism>
<dbReference type="Proteomes" id="UP000326907">
    <property type="component" value="Unassembled WGS sequence"/>
</dbReference>
<accession>A0A5N5EDG4</accession>
<proteinExistence type="predicted"/>
<dbReference type="InterPro" id="IPR025354">
    <property type="entry name" value="DUF4258"/>
</dbReference>
<comment type="caution">
    <text evidence="2">The sequence shown here is derived from an EMBL/GenBank/DDBJ whole genome shotgun (WGS) entry which is preliminary data.</text>
</comment>
<feature type="chain" id="PRO_5025038052" evidence="1">
    <location>
        <begin position="38"/>
        <end position="314"/>
    </location>
</feature>
<dbReference type="EMBL" id="VYUA01000044">
    <property type="protein sequence ID" value="KAB2588635.1"/>
    <property type="molecule type" value="Genomic_DNA"/>
</dbReference>
<gene>
    <name evidence="2" type="ORF">F5983_31210</name>
</gene>
<evidence type="ECO:0000256" key="1">
    <source>
        <dbReference type="SAM" id="SignalP"/>
    </source>
</evidence>
<name>A0A5N5EDG4_9ACTN</name>
<dbReference type="RefSeq" id="WP_151513269.1">
    <property type="nucleotide sequence ID" value="NZ_VYUA01000044.1"/>
</dbReference>
<keyword evidence="3" id="KW-1185">Reference proteome</keyword>
<keyword evidence="1" id="KW-0732">Signal</keyword>
<reference evidence="2 3" key="1">
    <citation type="submission" date="2019-09" db="EMBL/GenBank/DDBJ databases">
        <authorList>
            <person name="Liu P."/>
        </authorList>
    </citation>
    <scope>NUCLEOTIDE SEQUENCE [LARGE SCALE GENOMIC DNA]</scope>
    <source>
        <strain evidence="2 3">TRM68085</strain>
    </source>
</reference>